<keyword evidence="1" id="KW-1133">Transmembrane helix</keyword>
<dbReference type="STRING" id="1798377.A2872_02080"/>
<keyword evidence="1" id="KW-0812">Transmembrane</keyword>
<evidence type="ECO:0000256" key="1">
    <source>
        <dbReference type="SAM" id="Phobius"/>
    </source>
</evidence>
<dbReference type="EMBL" id="MFJG01000002">
    <property type="protein sequence ID" value="OGG07730.1"/>
    <property type="molecule type" value="Genomic_DNA"/>
</dbReference>
<gene>
    <name evidence="2" type="ORF">A2872_02080</name>
</gene>
<dbReference type="Proteomes" id="UP000178681">
    <property type="component" value="Unassembled WGS sequence"/>
</dbReference>
<protein>
    <submittedName>
        <fullName evidence="2">Uncharacterized protein</fullName>
    </submittedName>
</protein>
<evidence type="ECO:0000313" key="3">
    <source>
        <dbReference type="Proteomes" id="UP000178681"/>
    </source>
</evidence>
<feature type="transmembrane region" description="Helical" evidence="1">
    <location>
        <begin position="46"/>
        <end position="67"/>
    </location>
</feature>
<organism evidence="2 3">
    <name type="scientific">Candidatus Gottesmanbacteria bacterium RIFCSPHIGHO2_01_FULL_42_12</name>
    <dbReference type="NCBI Taxonomy" id="1798377"/>
    <lineage>
        <taxon>Bacteria</taxon>
        <taxon>Candidatus Gottesmaniibacteriota</taxon>
    </lineage>
</organism>
<reference evidence="2 3" key="1">
    <citation type="journal article" date="2016" name="Nat. Commun.">
        <title>Thousands of microbial genomes shed light on interconnected biogeochemical processes in an aquifer system.</title>
        <authorList>
            <person name="Anantharaman K."/>
            <person name="Brown C.T."/>
            <person name="Hug L.A."/>
            <person name="Sharon I."/>
            <person name="Castelle C.J."/>
            <person name="Probst A.J."/>
            <person name="Thomas B.C."/>
            <person name="Singh A."/>
            <person name="Wilkins M.J."/>
            <person name="Karaoz U."/>
            <person name="Brodie E.L."/>
            <person name="Williams K.H."/>
            <person name="Hubbard S.S."/>
            <person name="Banfield J.F."/>
        </authorList>
    </citation>
    <scope>NUCLEOTIDE SEQUENCE [LARGE SCALE GENOMIC DNA]</scope>
</reference>
<sequence length="81" mass="8881">MTAIQEIGMQTIGLYSFHAGTKLIQFLNEHVPSVEHQDDLFHFRLAVMYTAGAMCILGGIIYAGVALNSERKSLLASTPQN</sequence>
<comment type="caution">
    <text evidence="2">The sequence shown here is derived from an EMBL/GenBank/DDBJ whole genome shotgun (WGS) entry which is preliminary data.</text>
</comment>
<accession>A0A1F5Z5L7</accession>
<proteinExistence type="predicted"/>
<evidence type="ECO:0000313" key="2">
    <source>
        <dbReference type="EMBL" id="OGG07730.1"/>
    </source>
</evidence>
<keyword evidence="1" id="KW-0472">Membrane</keyword>
<name>A0A1F5Z5L7_9BACT</name>
<dbReference type="AlphaFoldDB" id="A0A1F5Z5L7"/>